<dbReference type="InterPro" id="IPR011545">
    <property type="entry name" value="DEAD/DEAH_box_helicase_dom"/>
</dbReference>
<reference evidence="6 7" key="1">
    <citation type="journal article" date="2024" name="BMC Biol.">
        <title>Comparative genomics of Ascetosporea gives new insight into the evolutionary basis for animal parasitism in Rhizaria.</title>
        <authorList>
            <person name="Hiltunen Thoren M."/>
            <person name="Onut-Brannstrom I."/>
            <person name="Alfjorden A."/>
            <person name="Peckova H."/>
            <person name="Swords F."/>
            <person name="Hooper C."/>
            <person name="Holzer A.S."/>
            <person name="Bass D."/>
            <person name="Burki F."/>
        </authorList>
    </citation>
    <scope>NUCLEOTIDE SEQUENCE [LARGE SCALE GENOMIC DNA]</scope>
    <source>
        <strain evidence="6">20-A016</strain>
    </source>
</reference>
<evidence type="ECO:0000256" key="2">
    <source>
        <dbReference type="ARBA" id="ARBA00022801"/>
    </source>
</evidence>
<keyword evidence="4" id="KW-0067">ATP-binding</keyword>
<dbReference type="SUPFAM" id="SSF52540">
    <property type="entry name" value="P-loop containing nucleoside triphosphate hydrolases"/>
    <property type="match status" value="1"/>
</dbReference>
<evidence type="ECO:0000256" key="3">
    <source>
        <dbReference type="ARBA" id="ARBA00022806"/>
    </source>
</evidence>
<gene>
    <name evidence="6" type="ORF">MHBO_001704</name>
</gene>
<dbReference type="InterPro" id="IPR050079">
    <property type="entry name" value="DEAD_box_RNA_helicase"/>
</dbReference>
<keyword evidence="1" id="KW-0547">Nucleotide-binding</keyword>
<keyword evidence="3" id="KW-0347">Helicase</keyword>
<protein>
    <recommendedName>
        <fullName evidence="5">Helicase C-terminal domain-containing protein</fullName>
    </recommendedName>
</protein>
<evidence type="ECO:0000313" key="7">
    <source>
        <dbReference type="Proteomes" id="UP001439008"/>
    </source>
</evidence>
<evidence type="ECO:0000256" key="4">
    <source>
        <dbReference type="ARBA" id="ARBA00022840"/>
    </source>
</evidence>
<evidence type="ECO:0000256" key="1">
    <source>
        <dbReference type="ARBA" id="ARBA00022741"/>
    </source>
</evidence>
<dbReference type="SMART" id="SM00490">
    <property type="entry name" value="HELICc"/>
    <property type="match status" value="1"/>
</dbReference>
<keyword evidence="2" id="KW-0378">Hydrolase</keyword>
<dbReference type="Pfam" id="PF00270">
    <property type="entry name" value="DEAD"/>
    <property type="match status" value="1"/>
</dbReference>
<comment type="caution">
    <text evidence="6">The sequence shown here is derived from an EMBL/GenBank/DDBJ whole genome shotgun (WGS) entry which is preliminary data.</text>
</comment>
<sequence length="294" mass="33749">MAITGGPGLAEQMKELTRRRPSFIVGTATRLWEILNSKHRVIDNEKTVCVVFDEFDQALRSLLVKKRTKIQKPSIMIAKMFASQENTQLIGCSATYDQKTVDKVAQIGFKNNNLRTFAINKDKVLPHVLHQFAVGYHLDFERRLDLFLSLYRKLTPRSVLLIVPDQNFESRKLIDRLNQQSLRTVFLNESTLSGDRKAATERFEEEEIKIAVTTEYFLRGIDLDFVSHVFAWSASDRADLATVYQHLSGRAGRPSRELPFLLSPGKCITLVDFEEIPLLEKIEKKLGFKFSRLN</sequence>
<dbReference type="Gene3D" id="3.40.50.300">
    <property type="entry name" value="P-loop containing nucleotide triphosphate hydrolases"/>
    <property type="match status" value="2"/>
</dbReference>
<dbReference type="Proteomes" id="UP001439008">
    <property type="component" value="Unassembled WGS sequence"/>
</dbReference>
<proteinExistence type="predicted"/>
<dbReference type="InterPro" id="IPR027417">
    <property type="entry name" value="P-loop_NTPase"/>
</dbReference>
<dbReference type="PANTHER" id="PTHR47959">
    <property type="entry name" value="ATP-DEPENDENT RNA HELICASE RHLE-RELATED"/>
    <property type="match status" value="1"/>
</dbReference>
<dbReference type="Pfam" id="PF00271">
    <property type="entry name" value="Helicase_C"/>
    <property type="match status" value="1"/>
</dbReference>
<accession>A0ABV2AJW8</accession>
<dbReference type="PROSITE" id="PS51194">
    <property type="entry name" value="HELICASE_CTER"/>
    <property type="match status" value="1"/>
</dbReference>
<name>A0ABV2AJW8_9EUKA</name>
<dbReference type="InterPro" id="IPR001650">
    <property type="entry name" value="Helicase_C-like"/>
</dbReference>
<organism evidence="6 7">
    <name type="scientific">Bonamia ostreae</name>
    <dbReference type="NCBI Taxonomy" id="126728"/>
    <lineage>
        <taxon>Eukaryota</taxon>
        <taxon>Sar</taxon>
        <taxon>Rhizaria</taxon>
        <taxon>Endomyxa</taxon>
        <taxon>Ascetosporea</taxon>
        <taxon>Haplosporida</taxon>
        <taxon>Bonamia</taxon>
    </lineage>
</organism>
<dbReference type="PANTHER" id="PTHR47959:SF1">
    <property type="entry name" value="ATP-DEPENDENT RNA HELICASE DBPA"/>
    <property type="match status" value="1"/>
</dbReference>
<evidence type="ECO:0000313" key="6">
    <source>
        <dbReference type="EMBL" id="MES1919963.1"/>
    </source>
</evidence>
<evidence type="ECO:0000259" key="5">
    <source>
        <dbReference type="PROSITE" id="PS51194"/>
    </source>
</evidence>
<dbReference type="EMBL" id="JBDODL010000462">
    <property type="protein sequence ID" value="MES1919963.1"/>
    <property type="molecule type" value="Genomic_DNA"/>
</dbReference>
<keyword evidence="7" id="KW-1185">Reference proteome</keyword>
<feature type="domain" description="Helicase C-terminal" evidence="5">
    <location>
        <begin position="146"/>
        <end position="294"/>
    </location>
</feature>